<dbReference type="InterPro" id="IPR016039">
    <property type="entry name" value="Thiolase-like"/>
</dbReference>
<keyword evidence="2" id="KW-1185">Reference proteome</keyword>
<reference evidence="1" key="2">
    <citation type="journal article" date="2021" name="Sci. Rep.">
        <title>The distribution of antibiotic resistance genes in chicken gut microbiota commensals.</title>
        <authorList>
            <person name="Juricova H."/>
            <person name="Matiasovicova J."/>
            <person name="Kubasova T."/>
            <person name="Cejkova D."/>
            <person name="Rychlik I."/>
        </authorList>
    </citation>
    <scope>NUCLEOTIDE SEQUENCE</scope>
    <source>
        <strain evidence="1">An559</strain>
    </source>
</reference>
<organism evidence="1 2">
    <name type="scientific">Merdimmobilis hominis</name>
    <dbReference type="NCBI Taxonomy" id="2897707"/>
    <lineage>
        <taxon>Bacteria</taxon>
        <taxon>Bacillati</taxon>
        <taxon>Bacillota</taxon>
        <taxon>Clostridia</taxon>
        <taxon>Eubacteriales</taxon>
        <taxon>Oscillospiraceae</taxon>
        <taxon>Merdimmobilis</taxon>
    </lineage>
</organism>
<evidence type="ECO:0000313" key="1">
    <source>
        <dbReference type="EMBL" id="MBM6920799.1"/>
    </source>
</evidence>
<dbReference type="NCBIfam" id="TIGR02845">
    <property type="entry name" value="spore_V_AD"/>
    <property type="match status" value="1"/>
</dbReference>
<protein>
    <submittedName>
        <fullName evidence="1">Stage V sporulation protein AD</fullName>
    </submittedName>
</protein>
<reference evidence="1" key="1">
    <citation type="submission" date="2020-08" db="EMBL/GenBank/DDBJ databases">
        <authorList>
            <person name="Cejkova D."/>
            <person name="Kubasova T."/>
            <person name="Jahodarova E."/>
            <person name="Rychlik I."/>
        </authorList>
    </citation>
    <scope>NUCLEOTIDE SEQUENCE</scope>
    <source>
        <strain evidence="1">An559</strain>
    </source>
</reference>
<dbReference type="AlphaFoldDB" id="A0A939BD43"/>
<dbReference type="GO" id="GO:0016746">
    <property type="term" value="F:acyltransferase activity"/>
    <property type="evidence" value="ECO:0007669"/>
    <property type="project" value="InterPro"/>
</dbReference>
<dbReference type="Proteomes" id="UP000774750">
    <property type="component" value="Unassembled WGS sequence"/>
</dbReference>
<proteinExistence type="predicted"/>
<sequence>MKQLERGVFVFDSPPSINAFSAVVGKKEGEGPLSSYFDHIFTDTKLGQNTWEQAESRLQTEAVTRTLKKANCAPEDVSLLFAGDLLNQCIGSTYGLRDLGIPLFGLYGACSTMAESLVLASLMTASGAVSRALAVTSSHFCSAERQFRFPLEYGGVRTPTAQWTVTGAGAALVCAEGNGPYVAAVTAGRIRDLGITDVNNMGAAMAPAAADTIKRFLSATKTAPDDYDLILTGDLGFIGSSLLCELLRMEQFQIEPVHNDCGKMIFNRESQDVHAGGSGCGCSASVLCSYILSGLKSRRLHRVLFAATGALMSTTSIQQGESIPGISHAVLLTASKEDIPWNC</sequence>
<evidence type="ECO:0000313" key="2">
    <source>
        <dbReference type="Proteomes" id="UP000774750"/>
    </source>
</evidence>
<comment type="caution">
    <text evidence="1">The sequence shown here is derived from an EMBL/GenBank/DDBJ whole genome shotgun (WGS) entry which is preliminary data.</text>
</comment>
<dbReference type="Gene3D" id="3.40.47.40">
    <property type="entry name" value="Stage V sporulation protein AD"/>
    <property type="match status" value="1"/>
</dbReference>
<dbReference type="NCBIfam" id="NF006160">
    <property type="entry name" value="PRK08304.1"/>
    <property type="match status" value="1"/>
</dbReference>
<dbReference type="InterPro" id="IPR010894">
    <property type="entry name" value="SpoVAD"/>
</dbReference>
<gene>
    <name evidence="1" type="primary">spoVAD</name>
    <name evidence="1" type="ORF">H6A12_06505</name>
</gene>
<name>A0A939BD43_9FIRM</name>
<dbReference type="PIRSF" id="PIRSF011570">
    <property type="entry name" value="SpoVAD"/>
    <property type="match status" value="1"/>
</dbReference>
<dbReference type="Pfam" id="PF07451">
    <property type="entry name" value="SpoVAD"/>
    <property type="match status" value="1"/>
</dbReference>
<accession>A0A939BD43</accession>
<dbReference type="InterPro" id="IPR038369">
    <property type="entry name" value="SpoVAD_sf"/>
</dbReference>
<dbReference type="EMBL" id="JACJKY010000008">
    <property type="protein sequence ID" value="MBM6920799.1"/>
    <property type="molecule type" value="Genomic_DNA"/>
</dbReference>
<dbReference type="SUPFAM" id="SSF53901">
    <property type="entry name" value="Thiolase-like"/>
    <property type="match status" value="1"/>
</dbReference>
<dbReference type="RefSeq" id="WP_204446074.1">
    <property type="nucleotide sequence ID" value="NZ_JACJKY010000008.1"/>
</dbReference>